<reference evidence="2" key="1">
    <citation type="submission" date="2019-09" db="EMBL/GenBank/DDBJ databases">
        <title>Characterisation of the sponge microbiome using genome-centric metagenomics.</title>
        <authorList>
            <person name="Engelberts J.P."/>
            <person name="Robbins S.J."/>
            <person name="De Goeij J.M."/>
            <person name="Aranda M."/>
            <person name="Bell S.C."/>
            <person name="Webster N.S."/>
        </authorList>
    </citation>
    <scope>NUCLEOTIDE SEQUENCE</scope>
    <source>
        <strain evidence="2">SB0664_bin_27</strain>
    </source>
</reference>
<gene>
    <name evidence="2" type="ORF">F4Y42_01985</name>
</gene>
<dbReference type="InterPro" id="IPR013108">
    <property type="entry name" value="Amidohydro_3"/>
</dbReference>
<dbReference type="Gene3D" id="2.30.40.10">
    <property type="entry name" value="Urease, subunit C, domain 1"/>
    <property type="match status" value="1"/>
</dbReference>
<dbReference type="InterPro" id="IPR011059">
    <property type="entry name" value="Metal-dep_hydrolase_composite"/>
</dbReference>
<dbReference type="Gene3D" id="3.30.1490.130">
    <property type="entry name" value="D-aminoacylase. Domain 3"/>
    <property type="match status" value="1"/>
</dbReference>
<dbReference type="PANTHER" id="PTHR11647">
    <property type="entry name" value="HYDRANTOINASE/DIHYDROPYRIMIDINASE FAMILY MEMBER"/>
    <property type="match status" value="1"/>
</dbReference>
<organism evidence="2">
    <name type="scientific">Caldilineaceae bacterium SB0664_bin_27</name>
    <dbReference type="NCBI Taxonomy" id="2605260"/>
    <lineage>
        <taxon>Bacteria</taxon>
        <taxon>Bacillati</taxon>
        <taxon>Chloroflexota</taxon>
        <taxon>Caldilineae</taxon>
        <taxon>Caldilineales</taxon>
        <taxon>Caldilineaceae</taxon>
    </lineage>
</organism>
<evidence type="ECO:0000313" key="2">
    <source>
        <dbReference type="EMBL" id="MXY92198.1"/>
    </source>
</evidence>
<name>A0A6B0YRV8_9CHLR</name>
<feature type="domain" description="Amidohydrolase 3" evidence="1">
    <location>
        <begin position="49"/>
        <end position="524"/>
    </location>
</feature>
<dbReference type="Gene3D" id="3.20.20.140">
    <property type="entry name" value="Metal-dependent hydrolases"/>
    <property type="match status" value="1"/>
</dbReference>
<dbReference type="SUPFAM" id="SSF51556">
    <property type="entry name" value="Metallo-dependent hydrolases"/>
    <property type="match status" value="1"/>
</dbReference>
<dbReference type="AlphaFoldDB" id="A0A6B0YRV8"/>
<protein>
    <submittedName>
        <fullName evidence="2">D-aminoacylase</fullName>
    </submittedName>
</protein>
<dbReference type="InterPro" id="IPR023100">
    <property type="entry name" value="D-aminoacylase_insert_dom_sf"/>
</dbReference>
<dbReference type="InterPro" id="IPR032466">
    <property type="entry name" value="Metal_Hydrolase"/>
</dbReference>
<dbReference type="EMBL" id="VXRG01000021">
    <property type="protein sequence ID" value="MXY92198.1"/>
    <property type="molecule type" value="Genomic_DNA"/>
</dbReference>
<evidence type="ECO:0000259" key="1">
    <source>
        <dbReference type="Pfam" id="PF07969"/>
    </source>
</evidence>
<dbReference type="CDD" id="cd01297">
    <property type="entry name" value="D-aminoacylase"/>
    <property type="match status" value="1"/>
</dbReference>
<dbReference type="SUPFAM" id="SSF51338">
    <property type="entry name" value="Composite domain of metallo-dependent hydrolases"/>
    <property type="match status" value="1"/>
</dbReference>
<dbReference type="InterPro" id="IPR050378">
    <property type="entry name" value="Metallo-dep_Hydrolases_sf"/>
</dbReference>
<dbReference type="GO" id="GO:0016811">
    <property type="term" value="F:hydrolase activity, acting on carbon-nitrogen (but not peptide) bonds, in linear amides"/>
    <property type="evidence" value="ECO:0007669"/>
    <property type="project" value="InterPro"/>
</dbReference>
<dbReference type="Pfam" id="PF07969">
    <property type="entry name" value="Amidohydro_3"/>
    <property type="match status" value="1"/>
</dbReference>
<accession>A0A6B0YRV8</accession>
<dbReference type="PANTHER" id="PTHR11647:SF1">
    <property type="entry name" value="COLLAPSIN RESPONSE MEDIATOR PROTEIN"/>
    <property type="match status" value="1"/>
</dbReference>
<sequence length="545" mass="59804">MPDYTVLIRNARIVDGSGSPWRYGDVALSGDRISAVAPRGAIARENCAEVVDASGHVVCPGFVDILSHSFLSLMVDGRSLSKISQGVTTEVMGEGWTPAPVGGRISADLPVHQFTQLLDPAWAERMASWNRFRDWLEAMTDHGVSPNIGSFLGGGTLRKYAMGMDMRQPTDDEMATMKRVTVEAMEDGAFGVSFALIYPPSSYAETDEVVEIAKSFRPYHGIYITHLRSEADALMEGLEEALLIGREAGVPVEIYHLKAAGTRNWHKMASAMERITEARSQGIDVTADMYSYAAAGTGLTSVLPPWAAAGDKLYENVRDSSMRAKIKEAALHPTGDWEAMADLVGPQGVMPVGFLKEENQQYAGKRLSEIATEMGVDWPHAVMDLLASEEQRISTFYFVMSEENLRRQLQQPWITISTDAGGLDPSWAAPTGPYHPRAYGTYSRVLGKYVREEKVISLEDAVRKMSSALCDRLGLRDRGQLREGFYADVVVFDPESVGDRATFTDPHRLSEGVRDVWVNGEGVYRDGTHTGATPGRIVSGQGRRV</sequence>
<comment type="caution">
    <text evidence="2">The sequence shown here is derived from an EMBL/GenBank/DDBJ whole genome shotgun (WGS) entry which is preliminary data.</text>
</comment>
<proteinExistence type="predicted"/>